<accession>A0ABV3L8A6</accession>
<keyword evidence="2" id="KW-0378">Hydrolase</keyword>
<keyword evidence="3" id="KW-1185">Reference proteome</keyword>
<dbReference type="RefSeq" id="WP_366193692.1">
    <property type="nucleotide sequence ID" value="NZ_JBFBVU010000018.1"/>
</dbReference>
<dbReference type="SUPFAM" id="SSF53474">
    <property type="entry name" value="alpha/beta-Hydrolases"/>
    <property type="match status" value="1"/>
</dbReference>
<dbReference type="EMBL" id="JBFBVU010000018">
    <property type="protein sequence ID" value="MEV8467806.1"/>
    <property type="molecule type" value="Genomic_DNA"/>
</dbReference>
<organism evidence="2 3">
    <name type="scientific">Meridianimarinicoccus marinus</name>
    <dbReference type="NCBI Taxonomy" id="3231483"/>
    <lineage>
        <taxon>Bacteria</taxon>
        <taxon>Pseudomonadati</taxon>
        <taxon>Pseudomonadota</taxon>
        <taxon>Alphaproteobacteria</taxon>
        <taxon>Rhodobacterales</taxon>
        <taxon>Paracoccaceae</taxon>
        <taxon>Meridianimarinicoccus</taxon>
    </lineage>
</organism>
<dbReference type="InterPro" id="IPR029058">
    <property type="entry name" value="AB_hydrolase_fold"/>
</dbReference>
<dbReference type="InterPro" id="IPR051044">
    <property type="entry name" value="MAG_DAG_Lipase"/>
</dbReference>
<dbReference type="GO" id="GO:0016787">
    <property type="term" value="F:hydrolase activity"/>
    <property type="evidence" value="ECO:0007669"/>
    <property type="project" value="UniProtKB-KW"/>
</dbReference>
<dbReference type="PANTHER" id="PTHR11614">
    <property type="entry name" value="PHOSPHOLIPASE-RELATED"/>
    <property type="match status" value="1"/>
</dbReference>
<feature type="domain" description="Serine aminopeptidase S33" evidence="1">
    <location>
        <begin position="41"/>
        <end position="293"/>
    </location>
</feature>
<dbReference type="Proteomes" id="UP001553161">
    <property type="component" value="Unassembled WGS sequence"/>
</dbReference>
<protein>
    <submittedName>
        <fullName evidence="2">Alpha/beta hydrolase</fullName>
    </submittedName>
</protein>
<comment type="caution">
    <text evidence="2">The sequence shown here is derived from an EMBL/GenBank/DDBJ whole genome shotgun (WGS) entry which is preliminary data.</text>
</comment>
<evidence type="ECO:0000259" key="1">
    <source>
        <dbReference type="Pfam" id="PF12146"/>
    </source>
</evidence>
<evidence type="ECO:0000313" key="2">
    <source>
        <dbReference type="EMBL" id="MEV8467806.1"/>
    </source>
</evidence>
<name>A0ABV3L8A6_9RHOB</name>
<dbReference type="Pfam" id="PF12146">
    <property type="entry name" value="Hydrolase_4"/>
    <property type="match status" value="1"/>
</dbReference>
<evidence type="ECO:0000313" key="3">
    <source>
        <dbReference type="Proteomes" id="UP001553161"/>
    </source>
</evidence>
<dbReference type="InterPro" id="IPR022742">
    <property type="entry name" value="Hydrolase_4"/>
</dbReference>
<reference evidence="2 3" key="1">
    <citation type="submission" date="2024-07" db="EMBL/GenBank/DDBJ databases">
        <authorList>
            <person name="Kang M."/>
        </authorList>
    </citation>
    <scope>NUCLEOTIDE SEQUENCE [LARGE SCALE GENOMIC DNA]</scope>
    <source>
        <strain evidence="2 3">DFM31</strain>
    </source>
</reference>
<sequence>MNLSPAPFHHPSSQAPEGAEAHWAEASDGVRLRVGRLASGPRGTVLILPGRTEYLEKYGMPATEFLARGYGAVAVDFRGQGLADRPLTDPAIGHVEDFTEYQRDVATLLAYAAHHDMPRPWVLLGHSMGGAIGLRAVLNGLDVTSAVFSAPMWGINMYRGVRPVAWGLGWLAHKTRLNGWVTPGMSRETYVRLADPADNWLTTDPEMIAYMRRQLEAVPGLDLGAPSVPWLYRALVECRDLRRTRDPGIPTLTVVPTRDEIVSVPDMTRQGREMIGGQVEIIDGGRHETMMETPARRKQFFDRATAFFDQHRGA</sequence>
<dbReference type="Gene3D" id="3.40.50.1820">
    <property type="entry name" value="alpha/beta hydrolase"/>
    <property type="match status" value="1"/>
</dbReference>
<gene>
    <name evidence="2" type="ORF">AB0T83_13580</name>
</gene>
<proteinExistence type="predicted"/>